<dbReference type="GeneID" id="61301091"/>
<dbReference type="GO" id="GO:0006950">
    <property type="term" value="P:response to stress"/>
    <property type="evidence" value="ECO:0007669"/>
    <property type="project" value="TreeGrafter"/>
</dbReference>
<dbReference type="InterPro" id="IPR036388">
    <property type="entry name" value="WH-like_DNA-bd_sf"/>
</dbReference>
<dbReference type="PROSITE" id="PS50995">
    <property type="entry name" value="HTH_MARR_2"/>
    <property type="match status" value="1"/>
</dbReference>
<dbReference type="PRINTS" id="PR00598">
    <property type="entry name" value="HTHMARR"/>
</dbReference>
<dbReference type="GO" id="GO:0003700">
    <property type="term" value="F:DNA-binding transcription factor activity"/>
    <property type="evidence" value="ECO:0007669"/>
    <property type="project" value="InterPro"/>
</dbReference>
<keyword evidence="2" id="KW-0238">DNA-binding</keyword>
<evidence type="ECO:0000313" key="2">
    <source>
        <dbReference type="EMBL" id="SEJ01590.1"/>
    </source>
</evidence>
<dbReference type="PANTHER" id="PTHR33164">
    <property type="entry name" value="TRANSCRIPTIONAL REGULATOR, MARR FAMILY"/>
    <property type="match status" value="1"/>
</dbReference>
<organism evidence="2 3">
    <name type="scientific">Paraburkholderia tropica</name>
    <dbReference type="NCBI Taxonomy" id="92647"/>
    <lineage>
        <taxon>Bacteria</taxon>
        <taxon>Pseudomonadati</taxon>
        <taxon>Pseudomonadota</taxon>
        <taxon>Betaproteobacteria</taxon>
        <taxon>Burkholderiales</taxon>
        <taxon>Burkholderiaceae</taxon>
        <taxon>Paraburkholderia</taxon>
    </lineage>
</organism>
<dbReference type="Pfam" id="PF01047">
    <property type="entry name" value="MarR"/>
    <property type="match status" value="1"/>
</dbReference>
<proteinExistence type="predicted"/>
<dbReference type="SUPFAM" id="SSF46785">
    <property type="entry name" value="Winged helix' DNA-binding domain"/>
    <property type="match status" value="1"/>
</dbReference>
<comment type="caution">
    <text evidence="2">The sequence shown here is derived from an EMBL/GenBank/DDBJ whole genome shotgun (WGS) entry which is preliminary data.</text>
</comment>
<dbReference type="InterPro" id="IPR039422">
    <property type="entry name" value="MarR/SlyA-like"/>
</dbReference>
<protein>
    <submittedName>
        <fullName evidence="2">DNA-binding transcriptional regulator, MarR family</fullName>
    </submittedName>
</protein>
<feature type="domain" description="HTH marR-type" evidence="1">
    <location>
        <begin position="1"/>
        <end position="108"/>
    </location>
</feature>
<dbReference type="AlphaFoldDB" id="A0AAQ1JS76"/>
<dbReference type="InterPro" id="IPR000835">
    <property type="entry name" value="HTH_MarR-typ"/>
</dbReference>
<dbReference type="InterPro" id="IPR036390">
    <property type="entry name" value="WH_DNA-bd_sf"/>
</dbReference>
<accession>A0AAQ1JS76</accession>
<dbReference type="Proteomes" id="UP000183529">
    <property type="component" value="Unassembled WGS sequence"/>
</dbReference>
<dbReference type="SMART" id="SM00347">
    <property type="entry name" value="HTH_MARR"/>
    <property type="match status" value="1"/>
</dbReference>
<evidence type="ECO:0000259" key="1">
    <source>
        <dbReference type="PROSITE" id="PS50995"/>
    </source>
</evidence>
<dbReference type="Gene3D" id="1.10.10.10">
    <property type="entry name" value="Winged helix-like DNA-binding domain superfamily/Winged helix DNA-binding domain"/>
    <property type="match status" value="1"/>
</dbReference>
<evidence type="ECO:0000313" key="3">
    <source>
        <dbReference type="Proteomes" id="UP000183529"/>
    </source>
</evidence>
<dbReference type="PANTHER" id="PTHR33164:SF43">
    <property type="entry name" value="HTH-TYPE TRANSCRIPTIONAL REPRESSOR YETL"/>
    <property type="match status" value="1"/>
</dbReference>
<sequence>MPYSLTEMRILRELASNSADTAAALARNLSLDSGYLSRILTGFEQRALISREPSKADARQTLLRLTEGGRAAYAALATAAIGNIESMLARLTKDEQARLVEAMRVVQQLLS</sequence>
<dbReference type="RefSeq" id="WP_124263144.1">
    <property type="nucleotide sequence ID" value="NZ_CADFGN010000002.1"/>
</dbReference>
<reference evidence="2 3" key="1">
    <citation type="submission" date="2016-10" db="EMBL/GenBank/DDBJ databases">
        <authorList>
            <person name="Varghese N."/>
            <person name="Submissions S."/>
        </authorList>
    </citation>
    <scope>NUCLEOTIDE SEQUENCE [LARGE SCALE GENOMIC DNA]</scope>
    <source>
        <strain evidence="2 3">LMG 22274</strain>
    </source>
</reference>
<dbReference type="EMBL" id="FNZM01000002">
    <property type="protein sequence ID" value="SEJ01590.1"/>
    <property type="molecule type" value="Genomic_DNA"/>
</dbReference>
<dbReference type="GO" id="GO:0003677">
    <property type="term" value="F:DNA binding"/>
    <property type="evidence" value="ECO:0007669"/>
    <property type="project" value="UniProtKB-KW"/>
</dbReference>
<gene>
    <name evidence="2" type="ORF">SAMN05216550_102101</name>
</gene>
<name>A0AAQ1JS76_9BURK</name>